<organism evidence="3 4">
    <name type="scientific">Acetobacterium fimetarium</name>
    <dbReference type="NCBI Taxonomy" id="52691"/>
    <lineage>
        <taxon>Bacteria</taxon>
        <taxon>Bacillati</taxon>
        <taxon>Bacillota</taxon>
        <taxon>Clostridia</taxon>
        <taxon>Eubacteriales</taxon>
        <taxon>Eubacteriaceae</taxon>
        <taxon>Acetobacterium</taxon>
    </lineage>
</organism>
<protein>
    <submittedName>
        <fullName evidence="3">Helix-turn-helix domain-containing protein</fullName>
    </submittedName>
</protein>
<evidence type="ECO:0000313" key="3">
    <source>
        <dbReference type="EMBL" id="MBC3804569.1"/>
    </source>
</evidence>
<dbReference type="CDD" id="cd00093">
    <property type="entry name" value="HTH_XRE"/>
    <property type="match status" value="1"/>
</dbReference>
<dbReference type="RefSeq" id="WP_186842451.1">
    <property type="nucleotide sequence ID" value="NZ_WJBC01000011.1"/>
</dbReference>
<proteinExistence type="predicted"/>
<sequence>MEFKDQLKKYRNEKGLTQLGLADTTGISLGSIRQYERGERTPKVDTLKKIVDAFGDPLSKLVSNDSPFWWERDLEKLENADKSFLNILDKLGIDDRVYLLSRLTTALDYCLRSYSDEQKSKNIRNIADFIGDFGDLIMDSFGMRFSSEENPRDYYKFLDRYHKLNIALGQQKEELIKDVLSVAEDGSDGWEKGNSKLRHLIYDEIY</sequence>
<comment type="caution">
    <text evidence="3">The sequence shown here is derived from an EMBL/GenBank/DDBJ whole genome shotgun (WGS) entry which is preliminary data.</text>
</comment>
<feature type="domain" description="HTH cro/C1-type" evidence="2">
    <location>
        <begin position="7"/>
        <end position="61"/>
    </location>
</feature>
<keyword evidence="1" id="KW-0238">DNA-binding</keyword>
<gene>
    <name evidence="3" type="ORF">GH808_09015</name>
</gene>
<dbReference type="Pfam" id="PF01381">
    <property type="entry name" value="HTH_3"/>
    <property type="match status" value="1"/>
</dbReference>
<dbReference type="EMBL" id="WJBC01000011">
    <property type="protein sequence ID" value="MBC3804569.1"/>
    <property type="molecule type" value="Genomic_DNA"/>
</dbReference>
<keyword evidence="4" id="KW-1185">Reference proteome</keyword>
<dbReference type="InterPro" id="IPR050807">
    <property type="entry name" value="TransReg_Diox_bact_type"/>
</dbReference>
<dbReference type="PROSITE" id="PS50943">
    <property type="entry name" value="HTH_CROC1"/>
    <property type="match status" value="1"/>
</dbReference>
<accession>A0ABR6WWF6</accession>
<dbReference type="InterPro" id="IPR001387">
    <property type="entry name" value="Cro/C1-type_HTH"/>
</dbReference>
<reference evidence="3 4" key="1">
    <citation type="journal article" date="2020" name="mSystems">
        <title>Defining Genomic and Predicted Metabolic Features of the Acetobacterium Genus.</title>
        <authorList>
            <person name="Ross D.E."/>
            <person name="Marshall C.W."/>
            <person name="Gulliver D."/>
            <person name="May H.D."/>
            <person name="Norman R.S."/>
        </authorList>
    </citation>
    <scope>NUCLEOTIDE SEQUENCE [LARGE SCALE GENOMIC DNA]</scope>
    <source>
        <strain evidence="3 4">DSM 8238</strain>
    </source>
</reference>
<dbReference type="InterPro" id="IPR010982">
    <property type="entry name" value="Lambda_DNA-bd_dom_sf"/>
</dbReference>
<dbReference type="SUPFAM" id="SSF47413">
    <property type="entry name" value="lambda repressor-like DNA-binding domains"/>
    <property type="match status" value="1"/>
</dbReference>
<dbReference type="SMART" id="SM00530">
    <property type="entry name" value="HTH_XRE"/>
    <property type="match status" value="1"/>
</dbReference>
<dbReference type="Proteomes" id="UP000603234">
    <property type="component" value="Unassembled WGS sequence"/>
</dbReference>
<dbReference type="PANTHER" id="PTHR46797:SF24">
    <property type="entry name" value="DNA-BINDING PHAGE PROTEIN"/>
    <property type="match status" value="1"/>
</dbReference>
<evidence type="ECO:0000259" key="2">
    <source>
        <dbReference type="PROSITE" id="PS50943"/>
    </source>
</evidence>
<dbReference type="PANTHER" id="PTHR46797">
    <property type="entry name" value="HTH-TYPE TRANSCRIPTIONAL REGULATOR"/>
    <property type="match status" value="1"/>
</dbReference>
<dbReference type="Gene3D" id="1.10.260.40">
    <property type="entry name" value="lambda repressor-like DNA-binding domains"/>
    <property type="match status" value="1"/>
</dbReference>
<evidence type="ECO:0000256" key="1">
    <source>
        <dbReference type="ARBA" id="ARBA00023125"/>
    </source>
</evidence>
<name>A0ABR6WWF6_9FIRM</name>
<evidence type="ECO:0000313" key="4">
    <source>
        <dbReference type="Proteomes" id="UP000603234"/>
    </source>
</evidence>